<reference evidence="1" key="1">
    <citation type="submission" date="2021-01" db="EMBL/GenBank/DDBJ databases">
        <authorList>
            <person name="Corre E."/>
            <person name="Pelletier E."/>
            <person name="Niang G."/>
            <person name="Scheremetjew M."/>
            <person name="Finn R."/>
            <person name="Kale V."/>
            <person name="Holt S."/>
            <person name="Cochrane G."/>
            <person name="Meng A."/>
            <person name="Brown T."/>
            <person name="Cohen L."/>
        </authorList>
    </citation>
    <scope>NUCLEOTIDE SEQUENCE</scope>
    <source>
        <strain evidence="1">SM1012Den-03</strain>
    </source>
</reference>
<dbReference type="InterPro" id="IPR032675">
    <property type="entry name" value="LRR_dom_sf"/>
</dbReference>
<dbReference type="Gene3D" id="3.80.10.10">
    <property type="entry name" value="Ribonuclease Inhibitor"/>
    <property type="match status" value="1"/>
</dbReference>
<evidence type="ECO:0000313" key="1">
    <source>
        <dbReference type="EMBL" id="CAD9626400.1"/>
    </source>
</evidence>
<organism evidence="1">
    <name type="scientific">Skeletonema marinoi</name>
    <dbReference type="NCBI Taxonomy" id="267567"/>
    <lineage>
        <taxon>Eukaryota</taxon>
        <taxon>Sar</taxon>
        <taxon>Stramenopiles</taxon>
        <taxon>Ochrophyta</taxon>
        <taxon>Bacillariophyta</taxon>
        <taxon>Coscinodiscophyceae</taxon>
        <taxon>Thalassiosirophycidae</taxon>
        <taxon>Thalassiosirales</taxon>
        <taxon>Skeletonemataceae</taxon>
        <taxon>Skeletonema</taxon>
        <taxon>Skeletonema marinoi-dohrnii complex</taxon>
    </lineage>
</organism>
<dbReference type="EMBL" id="HBGZ01029220">
    <property type="protein sequence ID" value="CAD9626400.1"/>
    <property type="molecule type" value="Transcribed_RNA"/>
</dbReference>
<protein>
    <submittedName>
        <fullName evidence="1">Uncharacterized protein</fullName>
    </submittedName>
</protein>
<dbReference type="AlphaFoldDB" id="A0A7S2PZS8"/>
<name>A0A7S2PZS8_9STRA</name>
<dbReference type="SUPFAM" id="SSF52047">
    <property type="entry name" value="RNI-like"/>
    <property type="match status" value="1"/>
</dbReference>
<accession>A0A7S2PZS8</accession>
<sequence length="123" mass="14371">MMMDDVMIYHLGYDYPRMRRTLRQNTDPELNELQFRGSHRYVQNMTEEDWEQLGGEVANNDHLEEFNVHDGALNNQKMTSLFRGLTRSSSIDAINLYENDPGQSMIPFVQNARNLDICISMPI</sequence>
<gene>
    <name evidence="1" type="ORF">SMAR0320_LOCUS20761</name>
</gene>
<proteinExistence type="predicted"/>